<dbReference type="EMBL" id="JAGKQH010000005">
    <property type="protein sequence ID" value="KAG6598341.1"/>
    <property type="molecule type" value="Genomic_DNA"/>
</dbReference>
<evidence type="ECO:0000256" key="7">
    <source>
        <dbReference type="PROSITE-ProRule" id="PRU00042"/>
    </source>
</evidence>
<dbReference type="GO" id="GO:0008270">
    <property type="term" value="F:zinc ion binding"/>
    <property type="evidence" value="ECO:0007669"/>
    <property type="project" value="UniProtKB-KW"/>
</dbReference>
<dbReference type="SMART" id="SM00355">
    <property type="entry name" value="ZnF_C2H2"/>
    <property type="match status" value="1"/>
</dbReference>
<evidence type="ECO:0000256" key="1">
    <source>
        <dbReference type="ARBA" id="ARBA00022723"/>
    </source>
</evidence>
<keyword evidence="6" id="KW-0804">Transcription</keyword>
<keyword evidence="2" id="KW-0677">Repeat</keyword>
<keyword evidence="1" id="KW-0479">Metal-binding</keyword>
<dbReference type="PROSITE" id="PS00028">
    <property type="entry name" value="ZINC_FINGER_C2H2_1"/>
    <property type="match status" value="1"/>
</dbReference>
<dbReference type="GO" id="GO:0005634">
    <property type="term" value="C:nucleus"/>
    <property type="evidence" value="ECO:0007669"/>
    <property type="project" value="TreeGrafter"/>
</dbReference>
<dbReference type="AlphaFoldDB" id="A0AAV6NIW0"/>
<dbReference type="GO" id="GO:0000976">
    <property type="term" value="F:transcription cis-regulatory region binding"/>
    <property type="evidence" value="ECO:0007669"/>
    <property type="project" value="TreeGrafter"/>
</dbReference>
<evidence type="ECO:0000256" key="3">
    <source>
        <dbReference type="ARBA" id="ARBA00022771"/>
    </source>
</evidence>
<evidence type="ECO:0000313" key="10">
    <source>
        <dbReference type="Proteomes" id="UP000685013"/>
    </source>
</evidence>
<evidence type="ECO:0000259" key="8">
    <source>
        <dbReference type="PROSITE" id="PS50157"/>
    </source>
</evidence>
<dbReference type="InterPro" id="IPR013087">
    <property type="entry name" value="Znf_C2H2_type"/>
</dbReference>
<keyword evidence="3 7" id="KW-0863">Zinc-finger</keyword>
<evidence type="ECO:0000256" key="4">
    <source>
        <dbReference type="ARBA" id="ARBA00022833"/>
    </source>
</evidence>
<keyword evidence="5" id="KW-0805">Transcription regulation</keyword>
<keyword evidence="4" id="KW-0862">Zinc</keyword>
<evidence type="ECO:0000256" key="6">
    <source>
        <dbReference type="ARBA" id="ARBA00023163"/>
    </source>
</evidence>
<proteinExistence type="predicted"/>
<reference evidence="9 10" key="1">
    <citation type="journal article" date="2021" name="Hortic Res">
        <title>The domestication of Cucurbita argyrosperma as revealed by the genome of its wild relative.</title>
        <authorList>
            <person name="Barrera-Redondo J."/>
            <person name="Sanchez-de la Vega G."/>
            <person name="Aguirre-Liguori J.A."/>
            <person name="Castellanos-Morales G."/>
            <person name="Gutierrez-Guerrero Y.T."/>
            <person name="Aguirre-Dugua X."/>
            <person name="Aguirre-Planter E."/>
            <person name="Tenaillon M.I."/>
            <person name="Lira-Saade R."/>
            <person name="Eguiarte L.E."/>
        </authorList>
    </citation>
    <scope>NUCLEOTIDE SEQUENCE [LARGE SCALE GENOMIC DNA]</scope>
    <source>
        <strain evidence="9">JBR-2021</strain>
    </source>
</reference>
<dbReference type="Pfam" id="PF13912">
    <property type="entry name" value="zf-C2H2_6"/>
    <property type="match status" value="2"/>
</dbReference>
<dbReference type="PANTHER" id="PTHR45988">
    <property type="entry name" value="C2H2 TYPE ZINC FINGER TRANSCRIPTION FACTOR FAMILY-RELATED"/>
    <property type="match status" value="1"/>
</dbReference>
<evidence type="ECO:0000256" key="5">
    <source>
        <dbReference type="ARBA" id="ARBA00023015"/>
    </source>
</evidence>
<feature type="domain" description="C2H2-type" evidence="8">
    <location>
        <begin position="72"/>
        <end position="94"/>
    </location>
</feature>
<organism evidence="9 10">
    <name type="scientific">Cucurbita argyrosperma subsp. sororia</name>
    <dbReference type="NCBI Taxonomy" id="37648"/>
    <lineage>
        <taxon>Eukaryota</taxon>
        <taxon>Viridiplantae</taxon>
        <taxon>Streptophyta</taxon>
        <taxon>Embryophyta</taxon>
        <taxon>Tracheophyta</taxon>
        <taxon>Spermatophyta</taxon>
        <taxon>Magnoliopsida</taxon>
        <taxon>eudicotyledons</taxon>
        <taxon>Gunneridae</taxon>
        <taxon>Pentapetalae</taxon>
        <taxon>rosids</taxon>
        <taxon>fabids</taxon>
        <taxon>Cucurbitales</taxon>
        <taxon>Cucurbitaceae</taxon>
        <taxon>Cucurbiteae</taxon>
        <taxon>Cucurbita</taxon>
    </lineage>
</organism>
<dbReference type="PANTHER" id="PTHR45988:SF90">
    <property type="entry name" value="ZINC FINGER PROTEIN ZAT10-LIKE"/>
    <property type="match status" value="1"/>
</dbReference>
<comment type="caution">
    <text evidence="9">The sequence shown here is derived from an EMBL/GenBank/DDBJ whole genome shotgun (WGS) entry which is preliminary data.</text>
</comment>
<protein>
    <submittedName>
        <fullName evidence="9">Zinc finger protein ZAT10</fullName>
    </submittedName>
</protein>
<name>A0AAV6NIW0_9ROSI</name>
<dbReference type="InterPro" id="IPR044653">
    <property type="entry name" value="AZF1/2/3-like"/>
</dbReference>
<keyword evidence="10" id="KW-1185">Reference proteome</keyword>
<feature type="non-terminal residue" evidence="9">
    <location>
        <position position="1"/>
    </location>
</feature>
<dbReference type="Proteomes" id="UP000685013">
    <property type="component" value="Chromosome 5"/>
</dbReference>
<sequence length="244" mass="27240">MPLQALNSPFHFDDVPFLHPLKPWWAKRKRSRRPPLHASPSEEEYLALCLIMLARGDPRSLLEPAVPTKSAFKCPLCDKVFSSYQALGGHKTSHWKPAACDDQCMSISGATSTISNSGGRAHVRNVCHKSLPTGQALGRHKRCYYEDGADATANRQSYNGMTLTSSEEVGSTHIVSHSHRNFDLNIPALPILLPKPSFPGDEEVESPLPMKKPRFLWLPEPEISLNLDDPFPDWGRGIRIKIQN</sequence>
<evidence type="ECO:0000313" key="9">
    <source>
        <dbReference type="EMBL" id="KAG6598341.1"/>
    </source>
</evidence>
<dbReference type="GO" id="GO:0003700">
    <property type="term" value="F:DNA-binding transcription factor activity"/>
    <property type="evidence" value="ECO:0007669"/>
    <property type="project" value="InterPro"/>
</dbReference>
<dbReference type="PROSITE" id="PS50157">
    <property type="entry name" value="ZINC_FINGER_C2H2_2"/>
    <property type="match status" value="1"/>
</dbReference>
<evidence type="ECO:0000256" key="2">
    <source>
        <dbReference type="ARBA" id="ARBA00022737"/>
    </source>
</evidence>
<accession>A0AAV6NIW0</accession>
<gene>
    <name evidence="9" type="primary">ZAT10</name>
    <name evidence="9" type="ORF">SDJN03_08119</name>
</gene>